<evidence type="ECO:0000256" key="1">
    <source>
        <dbReference type="ARBA" id="ARBA00004651"/>
    </source>
</evidence>
<dbReference type="EMBL" id="GIBP01000372">
    <property type="protein sequence ID" value="NDV29341.1"/>
    <property type="molecule type" value="Transcribed_RNA"/>
</dbReference>
<dbReference type="Pfam" id="PF02687">
    <property type="entry name" value="FtsX"/>
    <property type="match status" value="2"/>
</dbReference>
<organism evidence="8">
    <name type="scientific">Arcella intermedia</name>
    <dbReference type="NCBI Taxonomy" id="1963864"/>
    <lineage>
        <taxon>Eukaryota</taxon>
        <taxon>Amoebozoa</taxon>
        <taxon>Tubulinea</taxon>
        <taxon>Elardia</taxon>
        <taxon>Arcellinida</taxon>
        <taxon>Sphaerothecina</taxon>
        <taxon>Arcellidae</taxon>
        <taxon>Arcella</taxon>
    </lineage>
</organism>
<evidence type="ECO:0000256" key="5">
    <source>
        <dbReference type="ARBA" id="ARBA00023136"/>
    </source>
</evidence>
<feature type="domain" description="ABC3 transporter permease C-terminal" evidence="7">
    <location>
        <begin position="867"/>
        <end position="916"/>
    </location>
</feature>
<protein>
    <recommendedName>
        <fullName evidence="7">ABC3 transporter permease C-terminal domain-containing protein</fullName>
    </recommendedName>
</protein>
<evidence type="ECO:0000313" key="8">
    <source>
        <dbReference type="EMBL" id="NDV29341.1"/>
    </source>
</evidence>
<keyword evidence="5 6" id="KW-0472">Membrane</keyword>
<reference evidence="8" key="1">
    <citation type="journal article" date="2020" name="J. Eukaryot. Microbiol.">
        <title>De novo Sequencing, Assembly and Annotation of the Transcriptome for the Free-Living Testate Amoeba Arcella intermedia.</title>
        <authorList>
            <person name="Ribeiro G.M."/>
            <person name="Porfirio-Sousa A.L."/>
            <person name="Maurer-Alcala X.X."/>
            <person name="Katz L.A."/>
            <person name="Lahr D.J.G."/>
        </authorList>
    </citation>
    <scope>NUCLEOTIDE SEQUENCE</scope>
</reference>
<name>A0A6B2KXH2_9EUKA</name>
<feature type="transmembrane region" description="Helical" evidence="6">
    <location>
        <begin position="514"/>
        <end position="534"/>
    </location>
</feature>
<evidence type="ECO:0000256" key="2">
    <source>
        <dbReference type="ARBA" id="ARBA00022475"/>
    </source>
</evidence>
<dbReference type="AlphaFoldDB" id="A0A6B2KXH2"/>
<evidence type="ECO:0000256" key="4">
    <source>
        <dbReference type="ARBA" id="ARBA00022989"/>
    </source>
</evidence>
<feature type="transmembrane region" description="Helical" evidence="6">
    <location>
        <begin position="576"/>
        <end position="594"/>
    </location>
</feature>
<dbReference type="GO" id="GO:0005886">
    <property type="term" value="C:plasma membrane"/>
    <property type="evidence" value="ECO:0007669"/>
    <property type="project" value="UniProtKB-SubCell"/>
</dbReference>
<feature type="transmembrane region" description="Helical" evidence="6">
    <location>
        <begin position="326"/>
        <end position="351"/>
    </location>
</feature>
<keyword evidence="4 6" id="KW-1133">Transmembrane helix</keyword>
<feature type="transmembrane region" description="Helical" evidence="6">
    <location>
        <begin position="860"/>
        <end position="881"/>
    </location>
</feature>
<feature type="transmembrane region" description="Helical" evidence="6">
    <location>
        <begin position="480"/>
        <end position="502"/>
    </location>
</feature>
<dbReference type="PANTHER" id="PTHR32522:SF3">
    <property type="entry name" value="ABC3 TRANSPORTER PERMEASE PROTEIN DOMAIN-CONTAINING PROTEIN"/>
    <property type="match status" value="1"/>
</dbReference>
<evidence type="ECO:0000259" key="7">
    <source>
        <dbReference type="Pfam" id="PF02687"/>
    </source>
</evidence>
<comment type="subcellular location">
    <subcellularLocation>
        <location evidence="1">Cell membrane</location>
        <topology evidence="1">Multi-pass membrane protein</topology>
    </subcellularLocation>
</comment>
<feature type="domain" description="ABC3 transporter permease C-terminal" evidence="7">
    <location>
        <begin position="334"/>
        <end position="452"/>
    </location>
</feature>
<feature type="transmembrane region" description="Helical" evidence="6">
    <location>
        <begin position="371"/>
        <end position="388"/>
    </location>
</feature>
<feature type="transmembrane region" description="Helical" evidence="6">
    <location>
        <begin position="426"/>
        <end position="446"/>
    </location>
</feature>
<keyword evidence="3 6" id="KW-0812">Transmembrane</keyword>
<evidence type="ECO:0000256" key="3">
    <source>
        <dbReference type="ARBA" id="ARBA00022692"/>
    </source>
</evidence>
<proteinExistence type="predicted"/>
<dbReference type="InterPro" id="IPR003838">
    <property type="entry name" value="ABC3_permease_C"/>
</dbReference>
<sequence>MNYCLGFSACFLVVFVVSVLVTILSKSPLIFMRLSELDNGELDVMIRPDTSKYGALNYTQFQREDLPSNYRSSTPRRVHDTSVYFSTDCPDQEPLALDWKYHPNNDTDICGWFRMSCFEKHCTSTHYSLTVIMMDSLREKEMLLGRDWMLPPLNRGEVYVSSGVVESAKAQVGDYVYYPFDLRSVDELVWKNLTLNNIWLDSNVYVPMKIVGTYPISLGKYGSSTPNAMLIEYDHFMDYLIEHLDRTFNTTEKTVLHSLDLKEYASMIIVNFPAPRVNAYLDSNYDNIQQNVLSFANELFFKIGFTEIVTDLPVLNGLRKTKIISLFLGLILSIITFILLFLSVLLIYSLLMINVETRTFELGVMRMTGTSRVGVVMLLLVQAFSYAVPSWMLGLFSGQMVTFLLSDILSRYVGIPFEANLSGMGVFWGTLLGIAVPIFSSILPIMDALGKNLHDALDTRKSKTMAVKIKLERADPTKSISIQVVVIGGGLALFGAMIYYIFPLALLSMNIGLLLNLFFFLLIGMLLGLTVLSLNMQPILERLVLKMFFFWENKAIQSITAKNLIAHRIRNRKTTIMYALSLGFIIFISVAYSLQISTFSYSIQQKNGALFKVKTAYWGYDSQSKKYYDLNPLIKDLEQTAESLSPLVASYGWSTIPLENVLFSVNRMDIQNIGGIVFFRQSGYAVSPGFFDATLTNFLTSNEKEDMEDTDLSRFLYSKNGTGSCLVSSLFKEQLHLTLNSNFALDITYKTPQDQIYSIPYRFKPAAFLDSSPGFAISPFPAILKQDLIMGLTTYFQFMNNVDSIEDTPMYIFYIKTRDGATEDEKNTISARFRETTANKNGELWDYRTSMQPFDVATQAMTYFFNITTVIAMLISFFSLMSSMFTNIYEQTKEIGVLRALGISKFWMYKIYIYEAHNHSHCYVDLFLLLDVFHVYQYL</sequence>
<evidence type="ECO:0000256" key="6">
    <source>
        <dbReference type="SAM" id="Phobius"/>
    </source>
</evidence>
<accession>A0A6B2KXH2</accession>
<keyword evidence="2" id="KW-1003">Cell membrane</keyword>
<dbReference type="PANTHER" id="PTHR32522">
    <property type="match status" value="1"/>
</dbReference>
<feature type="transmembrane region" description="Helical" evidence="6">
    <location>
        <begin position="6"/>
        <end position="24"/>
    </location>
</feature>